<keyword evidence="3" id="KW-1185">Reference proteome</keyword>
<feature type="region of interest" description="Disordered" evidence="1">
    <location>
        <begin position="183"/>
        <end position="218"/>
    </location>
</feature>
<organism evidence="3">
    <name type="scientific">Melampsora larici-populina (strain 98AG31 / pathotype 3-4-7)</name>
    <name type="common">Poplar leaf rust fungus</name>
    <dbReference type="NCBI Taxonomy" id="747676"/>
    <lineage>
        <taxon>Eukaryota</taxon>
        <taxon>Fungi</taxon>
        <taxon>Dikarya</taxon>
        <taxon>Basidiomycota</taxon>
        <taxon>Pucciniomycotina</taxon>
        <taxon>Pucciniomycetes</taxon>
        <taxon>Pucciniales</taxon>
        <taxon>Melampsoraceae</taxon>
        <taxon>Melampsora</taxon>
    </lineage>
</organism>
<evidence type="ECO:0000313" key="2">
    <source>
        <dbReference type="EMBL" id="EGG06120.1"/>
    </source>
</evidence>
<accession>F4RNC8</accession>
<proteinExistence type="predicted"/>
<dbReference type="HOGENOM" id="CLU_1166047_0_0_1"/>
<reference evidence="3" key="1">
    <citation type="journal article" date="2011" name="Proc. Natl. Acad. Sci. U.S.A.">
        <title>Obligate biotrophy features unraveled by the genomic analysis of rust fungi.</title>
        <authorList>
            <person name="Duplessis S."/>
            <person name="Cuomo C.A."/>
            <person name="Lin Y.-C."/>
            <person name="Aerts A."/>
            <person name="Tisserant E."/>
            <person name="Veneault-Fourrey C."/>
            <person name="Joly D.L."/>
            <person name="Hacquard S."/>
            <person name="Amselem J."/>
            <person name="Cantarel B.L."/>
            <person name="Chiu R."/>
            <person name="Coutinho P.M."/>
            <person name="Feau N."/>
            <person name="Field M."/>
            <person name="Frey P."/>
            <person name="Gelhaye E."/>
            <person name="Goldberg J."/>
            <person name="Grabherr M.G."/>
            <person name="Kodira C.D."/>
            <person name="Kohler A."/>
            <person name="Kuees U."/>
            <person name="Lindquist E.A."/>
            <person name="Lucas S.M."/>
            <person name="Mago R."/>
            <person name="Mauceli E."/>
            <person name="Morin E."/>
            <person name="Murat C."/>
            <person name="Pangilinan J.L."/>
            <person name="Park R."/>
            <person name="Pearson M."/>
            <person name="Quesneville H."/>
            <person name="Rouhier N."/>
            <person name="Sakthikumar S."/>
            <person name="Salamov A.A."/>
            <person name="Schmutz J."/>
            <person name="Selles B."/>
            <person name="Shapiro H."/>
            <person name="Tanguay P."/>
            <person name="Tuskan G.A."/>
            <person name="Henrissat B."/>
            <person name="Van de Peer Y."/>
            <person name="Rouze P."/>
            <person name="Ellis J.G."/>
            <person name="Dodds P.N."/>
            <person name="Schein J.E."/>
            <person name="Zhong S."/>
            <person name="Hamelin R.C."/>
            <person name="Grigoriev I.V."/>
            <person name="Szabo L.J."/>
            <person name="Martin F."/>
        </authorList>
    </citation>
    <scope>NUCLEOTIDE SEQUENCE [LARGE SCALE GENOMIC DNA]</scope>
    <source>
        <strain evidence="3">98AG31 / pathotype 3-4-7</strain>
    </source>
</reference>
<sequence>MSSRECPVEAYTNLMNIIMPLINTVFEPNPKIIPTIKIDETIRTKLFKSILNFPEPGIAALSDELINKPYSLMSLLIKTNDKLLFYAMILRGISVRRSKISKIELSSSPIGDLIKKALRSERNNQRLEIPHDILAQLNSFRSEPIVRVPPRLATSKRRALIEIEDNKPEIEKPVSKRARLAQIQDQKEESKKIELAETSKPIKPEPFPKPTIPNHDPPFIMKLMKIPNEANEISIKHS</sequence>
<dbReference type="InParanoid" id="F4RNC8"/>
<dbReference type="VEuPathDB" id="FungiDB:MELLADRAFT_63625"/>
<evidence type="ECO:0000256" key="1">
    <source>
        <dbReference type="SAM" id="MobiDB-lite"/>
    </source>
</evidence>
<evidence type="ECO:0000313" key="3">
    <source>
        <dbReference type="Proteomes" id="UP000001072"/>
    </source>
</evidence>
<dbReference type="OrthoDB" id="2501937at2759"/>
<dbReference type="RefSeq" id="XP_007410771.1">
    <property type="nucleotide sequence ID" value="XM_007410709.1"/>
</dbReference>
<gene>
    <name evidence="2" type="ORF">MELLADRAFT_63625</name>
</gene>
<dbReference type="Proteomes" id="UP000001072">
    <property type="component" value="Unassembled WGS sequence"/>
</dbReference>
<feature type="compositionally biased region" description="Basic and acidic residues" evidence="1">
    <location>
        <begin position="185"/>
        <end position="203"/>
    </location>
</feature>
<dbReference type="GeneID" id="18930119"/>
<dbReference type="EMBL" id="GL883110">
    <property type="protein sequence ID" value="EGG06120.1"/>
    <property type="molecule type" value="Genomic_DNA"/>
</dbReference>
<dbReference type="KEGG" id="mlr:MELLADRAFT_63625"/>
<name>F4RNC8_MELLP</name>
<dbReference type="AlphaFoldDB" id="F4RNC8"/>
<protein>
    <submittedName>
        <fullName evidence="2">Uncharacterized protein</fullName>
    </submittedName>
</protein>